<evidence type="ECO:0000313" key="6">
    <source>
        <dbReference type="Proteomes" id="UP001595547"/>
    </source>
</evidence>
<name>A0ABV7IVM8_9RHOB</name>
<dbReference type="EMBL" id="JBHRTO010000001">
    <property type="protein sequence ID" value="MFC3180559.1"/>
    <property type="molecule type" value="Genomic_DNA"/>
</dbReference>
<proteinExistence type="predicted"/>
<keyword evidence="3" id="KW-0472">Membrane</keyword>
<comment type="caution">
    <text evidence="5">The sequence shown here is derived from an EMBL/GenBank/DDBJ whole genome shotgun (WGS) entry which is preliminary data.</text>
</comment>
<dbReference type="InterPro" id="IPR025996">
    <property type="entry name" value="MT1864/Rv1816-like_C"/>
</dbReference>
<dbReference type="RefSeq" id="WP_380072184.1">
    <property type="nucleotide sequence ID" value="NZ_JBHRTO010000001.1"/>
</dbReference>
<keyword evidence="1" id="KW-0805">Transcription regulation</keyword>
<reference evidence="6" key="1">
    <citation type="journal article" date="2019" name="Int. J. Syst. Evol. Microbiol.">
        <title>The Global Catalogue of Microorganisms (GCM) 10K type strain sequencing project: providing services to taxonomists for standard genome sequencing and annotation.</title>
        <authorList>
            <consortium name="The Broad Institute Genomics Platform"/>
            <consortium name="The Broad Institute Genome Sequencing Center for Infectious Disease"/>
            <person name="Wu L."/>
            <person name="Ma J."/>
        </authorList>
    </citation>
    <scope>NUCLEOTIDE SEQUENCE [LARGE SCALE GENOMIC DNA]</scope>
    <source>
        <strain evidence="6">KCTC 52039</strain>
    </source>
</reference>
<accession>A0ABV7IVM8</accession>
<feature type="transmembrane region" description="Helical" evidence="3">
    <location>
        <begin position="155"/>
        <end position="176"/>
    </location>
</feature>
<dbReference type="InterPro" id="IPR036271">
    <property type="entry name" value="Tet_transcr_reg_TetR-rel_C_sf"/>
</dbReference>
<gene>
    <name evidence="5" type="ORF">ACFOGH_06135</name>
</gene>
<keyword evidence="3" id="KW-1133">Transmembrane helix</keyword>
<keyword evidence="6" id="KW-1185">Reference proteome</keyword>
<dbReference type="InterPro" id="IPR009057">
    <property type="entry name" value="Homeodomain-like_sf"/>
</dbReference>
<feature type="domain" description="HTH-type transcriptional regulator MT1864/Rv1816-like C-terminal" evidence="4">
    <location>
        <begin position="89"/>
        <end position="181"/>
    </location>
</feature>
<evidence type="ECO:0000313" key="5">
    <source>
        <dbReference type="EMBL" id="MFC3180559.1"/>
    </source>
</evidence>
<keyword evidence="2" id="KW-0804">Transcription</keyword>
<evidence type="ECO:0000256" key="2">
    <source>
        <dbReference type="ARBA" id="ARBA00023163"/>
    </source>
</evidence>
<dbReference type="Pfam" id="PF13305">
    <property type="entry name" value="TetR_C_33"/>
    <property type="match status" value="1"/>
</dbReference>
<evidence type="ECO:0000259" key="4">
    <source>
        <dbReference type="Pfam" id="PF13305"/>
    </source>
</evidence>
<evidence type="ECO:0000256" key="1">
    <source>
        <dbReference type="ARBA" id="ARBA00023015"/>
    </source>
</evidence>
<dbReference type="Proteomes" id="UP001595547">
    <property type="component" value="Unassembled WGS sequence"/>
</dbReference>
<evidence type="ECO:0000256" key="3">
    <source>
        <dbReference type="SAM" id="Phobius"/>
    </source>
</evidence>
<dbReference type="SUPFAM" id="SSF48498">
    <property type="entry name" value="Tetracyclin repressor-like, C-terminal domain"/>
    <property type="match status" value="1"/>
</dbReference>
<organism evidence="5 6">
    <name type="scientific">Cypionkella sinensis</name>
    <dbReference type="NCBI Taxonomy" id="1756043"/>
    <lineage>
        <taxon>Bacteria</taxon>
        <taxon>Pseudomonadati</taxon>
        <taxon>Pseudomonadota</taxon>
        <taxon>Alphaproteobacteria</taxon>
        <taxon>Rhodobacterales</taxon>
        <taxon>Paracoccaceae</taxon>
        <taxon>Cypionkella</taxon>
    </lineage>
</organism>
<keyword evidence="3" id="KW-0812">Transmembrane</keyword>
<dbReference type="SUPFAM" id="SSF46689">
    <property type="entry name" value="Homeodomain-like"/>
    <property type="match status" value="1"/>
</dbReference>
<dbReference type="Gene3D" id="1.10.357.10">
    <property type="entry name" value="Tetracycline Repressor, domain 2"/>
    <property type="match status" value="1"/>
</dbReference>
<protein>
    <submittedName>
        <fullName evidence="5">TetR/AcrR family transcriptional regulator</fullName>
    </submittedName>
</protein>
<sequence>MRNNREEQREGLKMRLIDAAEARIAAGGLNGLKARDVTADAGCALGALYTAFEDLDRLILHVNSRTLARLGAALQAAVVPGQGPKAVMAALAQGYVGFALANFRLWAALFTHRLPEGIEAPDWHRAEHAVLIAQIITPLGKLRPELAGDALRQRALTVFAAVHGVVMLALTARFVATPRDQVSGEVAALVTALTRGLAE</sequence>